<dbReference type="Gene3D" id="3.90.15.10">
    <property type="entry name" value="Topoisomerase I, Chain A, domain 3"/>
    <property type="match status" value="1"/>
</dbReference>
<evidence type="ECO:0000256" key="1">
    <source>
        <dbReference type="ARBA" id="ARBA00000213"/>
    </source>
</evidence>
<evidence type="ECO:0000313" key="9">
    <source>
        <dbReference type="EMBL" id="MCT2587675.1"/>
    </source>
</evidence>
<dbReference type="InterPro" id="IPR049331">
    <property type="entry name" value="Top1B_N_bact"/>
</dbReference>
<name>A0ABT2JIG9_9PSEU</name>
<dbReference type="Proteomes" id="UP001156441">
    <property type="component" value="Unassembled WGS sequence"/>
</dbReference>
<comment type="similarity">
    <text evidence="2">Belongs to the type IB topoisomerase family.</text>
</comment>
<keyword evidence="4" id="KW-0799">Topoisomerase</keyword>
<keyword evidence="5" id="KW-0238">DNA-binding</keyword>
<dbReference type="InterPro" id="IPR035447">
    <property type="entry name" value="DNA_topo_I_N_sf"/>
</dbReference>
<evidence type="ECO:0000256" key="6">
    <source>
        <dbReference type="ARBA" id="ARBA00023235"/>
    </source>
</evidence>
<evidence type="ECO:0000313" key="10">
    <source>
        <dbReference type="Proteomes" id="UP001156441"/>
    </source>
</evidence>
<dbReference type="EC" id="5.6.2.1" evidence="3"/>
<feature type="domain" description="DNA topoisomerase I catalytic core eukaryotic-type" evidence="7">
    <location>
        <begin position="82"/>
        <end position="287"/>
    </location>
</feature>
<evidence type="ECO:0000256" key="5">
    <source>
        <dbReference type="ARBA" id="ARBA00023125"/>
    </source>
</evidence>
<organism evidence="9 10">
    <name type="scientific">Actinophytocola gossypii</name>
    <dbReference type="NCBI Taxonomy" id="2812003"/>
    <lineage>
        <taxon>Bacteria</taxon>
        <taxon>Bacillati</taxon>
        <taxon>Actinomycetota</taxon>
        <taxon>Actinomycetes</taxon>
        <taxon>Pseudonocardiales</taxon>
        <taxon>Pseudonocardiaceae</taxon>
    </lineage>
</organism>
<dbReference type="EMBL" id="JAFFZE010000027">
    <property type="protein sequence ID" value="MCT2587675.1"/>
    <property type="molecule type" value="Genomic_DNA"/>
</dbReference>
<evidence type="ECO:0000256" key="4">
    <source>
        <dbReference type="ARBA" id="ARBA00023029"/>
    </source>
</evidence>
<evidence type="ECO:0000256" key="2">
    <source>
        <dbReference type="ARBA" id="ARBA00006645"/>
    </source>
</evidence>
<dbReference type="SUPFAM" id="SSF56349">
    <property type="entry name" value="DNA breaking-rejoining enzymes"/>
    <property type="match status" value="1"/>
</dbReference>
<dbReference type="InterPro" id="IPR011010">
    <property type="entry name" value="DNA_brk_join_enz"/>
</dbReference>
<dbReference type="RefSeq" id="WP_260195587.1">
    <property type="nucleotide sequence ID" value="NZ_JAFFZE010000027.1"/>
</dbReference>
<dbReference type="Gene3D" id="1.10.132.120">
    <property type="match status" value="1"/>
</dbReference>
<reference evidence="9 10" key="1">
    <citation type="submission" date="2021-02" db="EMBL/GenBank/DDBJ databases">
        <title>Actinophytocola xerophila sp. nov., isolated from soil of cotton cropping field.</title>
        <authorList>
            <person name="Huang R."/>
            <person name="Chen X."/>
            <person name="Ge X."/>
            <person name="Liu W."/>
        </authorList>
    </citation>
    <scope>NUCLEOTIDE SEQUENCE [LARGE SCALE GENOMIC DNA]</scope>
    <source>
        <strain evidence="9 10">S1-96</strain>
    </source>
</reference>
<sequence length="332" mass="37055">MRLRRSNMSGKGIRRRRRGRGFSYLDERTGDPVADQEILDRIRGLAIPPAWRDVWICPYPNGHIQAVGVDDAGRRQYLYHEQWRARRDQEKHRRVVELARGLPDLRAAVDADLSASGLGRERVVAGALRMLDRGVFRTGGEEYANDNGTRGVATLLCGDVRVRGGEVRFDYPAKGGVERRVRIRDGALAALVTALRRGRAGDDRLLSYRDGRERRDVHAEDVNERLRSLTGADFTAKDLRTWHATVLAAVAFAGMETPTSARGRTRAEKAVMREVAEQLGNTPAVARRSYVDPRVIAAWERGETLTGLADLDGLADDELRGAIEKAVIRLLD</sequence>
<dbReference type="Pfam" id="PF21338">
    <property type="entry name" value="Top1B_N_bact"/>
    <property type="match status" value="1"/>
</dbReference>
<dbReference type="Gene3D" id="3.30.66.10">
    <property type="entry name" value="DNA topoisomerase I domain"/>
    <property type="match status" value="1"/>
</dbReference>
<dbReference type="SUPFAM" id="SSF55869">
    <property type="entry name" value="DNA topoisomerase I domain"/>
    <property type="match status" value="1"/>
</dbReference>
<evidence type="ECO:0000259" key="8">
    <source>
        <dbReference type="Pfam" id="PF21338"/>
    </source>
</evidence>
<dbReference type="PRINTS" id="PR00416">
    <property type="entry name" value="EUTPISMRASEI"/>
</dbReference>
<dbReference type="PROSITE" id="PS52038">
    <property type="entry name" value="TOPO_IB_2"/>
    <property type="match status" value="1"/>
</dbReference>
<dbReference type="Pfam" id="PF01028">
    <property type="entry name" value="Topoisom_I"/>
    <property type="match status" value="1"/>
</dbReference>
<gene>
    <name evidence="9" type="ORF">JT362_31610</name>
</gene>
<accession>A0ABT2JIG9</accession>
<keyword evidence="10" id="KW-1185">Reference proteome</keyword>
<comment type="caution">
    <text evidence="9">The sequence shown here is derived from an EMBL/GenBank/DDBJ whole genome shotgun (WGS) entry which is preliminary data.</text>
</comment>
<feature type="domain" description="DNA topoisomerase IB N-terminal" evidence="8">
    <location>
        <begin position="21"/>
        <end position="70"/>
    </location>
</feature>
<dbReference type="InterPro" id="IPR001631">
    <property type="entry name" value="TopoI"/>
</dbReference>
<keyword evidence="6" id="KW-0413">Isomerase</keyword>
<dbReference type="InterPro" id="IPR014711">
    <property type="entry name" value="TopoI_cat_a-hlx-sub_euk"/>
</dbReference>
<protein>
    <recommendedName>
        <fullName evidence="3">DNA topoisomerase</fullName>
        <ecNumber evidence="3">5.6.2.1</ecNumber>
    </recommendedName>
</protein>
<proteinExistence type="inferred from homology"/>
<dbReference type="InterPro" id="IPR013500">
    <property type="entry name" value="TopoI_cat_euk"/>
</dbReference>
<evidence type="ECO:0000256" key="3">
    <source>
        <dbReference type="ARBA" id="ARBA00012891"/>
    </source>
</evidence>
<evidence type="ECO:0000259" key="7">
    <source>
        <dbReference type="Pfam" id="PF01028"/>
    </source>
</evidence>
<comment type="catalytic activity">
    <reaction evidence="1">
        <text>ATP-independent breakage of single-stranded DNA, followed by passage and rejoining.</text>
        <dbReference type="EC" id="5.6.2.1"/>
    </reaction>
</comment>